<dbReference type="Proteomes" id="UP000064967">
    <property type="component" value="Chromosome"/>
</dbReference>
<proteinExistence type="predicted"/>
<keyword evidence="2" id="KW-1185">Reference proteome</keyword>
<dbReference type="EMBL" id="CP012333">
    <property type="protein sequence ID" value="AKU99714.1"/>
    <property type="molecule type" value="Genomic_DNA"/>
</dbReference>
<accession>A0A0K1Q2X0</accession>
<gene>
    <name evidence="1" type="ORF">AKJ09_06378</name>
</gene>
<sequence>MLATLESMVTASKYFADDERSSLHARRVALGEMDGTEKAHLANALRGLIERGVSSETVEARTLARRWIELLLEDVGGDEGLLMRVYAMHWNEPTLHSLTGVGQREMKYIAQATAHHRLDIYAGYCLPEEIDRLRTTYLAQTAAWPPLIAAIRDQMTRGARPDAVEVQDLARRWLALSRAKAGGDPELQRKLDHAFQNEPALRLGSGIDASLMVFVEQAIRELETQNR</sequence>
<reference evidence="1 2" key="1">
    <citation type="submission" date="2015-08" db="EMBL/GenBank/DDBJ databases">
        <authorList>
            <person name="Babu N.S."/>
            <person name="Beckwith C.J."/>
            <person name="Beseler K.G."/>
            <person name="Brison A."/>
            <person name="Carone J.V."/>
            <person name="Caskin T.P."/>
            <person name="Diamond M."/>
            <person name="Durham M.E."/>
            <person name="Foxe J.M."/>
            <person name="Go M."/>
            <person name="Henderson B.A."/>
            <person name="Jones I.B."/>
            <person name="McGettigan J.A."/>
            <person name="Micheletti S.J."/>
            <person name="Nasrallah M.E."/>
            <person name="Ortiz D."/>
            <person name="Piller C.R."/>
            <person name="Privatt S.R."/>
            <person name="Schneider S.L."/>
            <person name="Sharp S."/>
            <person name="Smith T.C."/>
            <person name="Stanton J.D."/>
            <person name="Ullery H.E."/>
            <person name="Wilson R.J."/>
            <person name="Serrano M.G."/>
            <person name="Buck G."/>
            <person name="Lee V."/>
            <person name="Wang Y."/>
            <person name="Carvalho R."/>
            <person name="Voegtly L."/>
            <person name="Shi R."/>
            <person name="Duckworth R."/>
            <person name="Johnson A."/>
            <person name="Loviza R."/>
            <person name="Walstead R."/>
            <person name="Shah Z."/>
            <person name="Kiflezghi M."/>
            <person name="Wade K."/>
            <person name="Ball S.L."/>
            <person name="Bradley K.W."/>
            <person name="Asai D.J."/>
            <person name="Bowman C.A."/>
            <person name="Russell D.A."/>
            <person name="Pope W.H."/>
            <person name="Jacobs-Sera D."/>
            <person name="Hendrix R.W."/>
            <person name="Hatfull G.F."/>
        </authorList>
    </citation>
    <scope>NUCLEOTIDE SEQUENCE [LARGE SCALE GENOMIC DNA]</scope>
    <source>
        <strain evidence="1 2">DSM 27648</strain>
    </source>
</reference>
<evidence type="ECO:0000313" key="2">
    <source>
        <dbReference type="Proteomes" id="UP000064967"/>
    </source>
</evidence>
<name>A0A0K1Q2X0_9BACT</name>
<dbReference type="RefSeq" id="WP_240488620.1">
    <property type="nucleotide sequence ID" value="NZ_CP012333.1"/>
</dbReference>
<evidence type="ECO:0000313" key="1">
    <source>
        <dbReference type="EMBL" id="AKU99714.1"/>
    </source>
</evidence>
<dbReference type="STRING" id="1391654.AKJ09_06378"/>
<protein>
    <submittedName>
        <fullName evidence="1">Albicidin resistance protein</fullName>
    </submittedName>
</protein>
<dbReference type="KEGG" id="llu:AKJ09_06378"/>
<dbReference type="AlphaFoldDB" id="A0A0K1Q2X0"/>
<organism evidence="1 2">
    <name type="scientific">Labilithrix luteola</name>
    <dbReference type="NCBI Taxonomy" id="1391654"/>
    <lineage>
        <taxon>Bacteria</taxon>
        <taxon>Pseudomonadati</taxon>
        <taxon>Myxococcota</taxon>
        <taxon>Polyangia</taxon>
        <taxon>Polyangiales</taxon>
        <taxon>Labilitrichaceae</taxon>
        <taxon>Labilithrix</taxon>
    </lineage>
</organism>